<gene>
    <name evidence="1" type="ORF">SAMN02745823_03802</name>
</gene>
<reference evidence="1 2" key="1">
    <citation type="submission" date="2016-11" db="EMBL/GenBank/DDBJ databases">
        <authorList>
            <person name="Jaros S."/>
            <person name="Januszkiewicz K."/>
            <person name="Wedrychowicz H."/>
        </authorList>
    </citation>
    <scope>NUCLEOTIDE SEQUENCE [LARGE SCALE GENOMIC DNA]</scope>
    <source>
        <strain evidence="1 2">DSM 10068</strain>
    </source>
</reference>
<dbReference type="AlphaFoldDB" id="A0A1M5ZIR0"/>
<accession>A0A1M5ZIR0</accession>
<dbReference type="Proteomes" id="UP000183995">
    <property type="component" value="Unassembled WGS sequence"/>
</dbReference>
<protein>
    <submittedName>
        <fullName evidence="1">Uncharacterized protein</fullName>
    </submittedName>
</protein>
<proteinExistence type="predicted"/>
<evidence type="ECO:0000313" key="1">
    <source>
        <dbReference type="EMBL" id="SHI24120.1"/>
    </source>
</evidence>
<dbReference type="RefSeq" id="WP_073083162.1">
    <property type="nucleotide sequence ID" value="NZ_FQXV01000023.1"/>
</dbReference>
<dbReference type="OrthoDB" id="9777694at2"/>
<name>A0A1M5ZIR0_9FIRM</name>
<evidence type="ECO:0000313" key="2">
    <source>
        <dbReference type="Proteomes" id="UP000183995"/>
    </source>
</evidence>
<organism evidence="1 2">
    <name type="scientific">Sporobacter termitidis DSM 10068</name>
    <dbReference type="NCBI Taxonomy" id="1123282"/>
    <lineage>
        <taxon>Bacteria</taxon>
        <taxon>Bacillati</taxon>
        <taxon>Bacillota</taxon>
        <taxon>Clostridia</taxon>
        <taxon>Eubacteriales</taxon>
        <taxon>Oscillospiraceae</taxon>
        <taxon>Sporobacter</taxon>
    </lineage>
</organism>
<dbReference type="EMBL" id="FQXV01000023">
    <property type="protein sequence ID" value="SHI24120.1"/>
    <property type="molecule type" value="Genomic_DNA"/>
</dbReference>
<keyword evidence="2" id="KW-1185">Reference proteome</keyword>
<sequence>MTERFELTRKELYEQIWTETLSKVAAKYQVSFPRLKNICERYQIPLPDNRYWGRLNTGQNPKRNELPDLDENIRITFYTSATDDQLFVKFLNEEERDKINEVYNNLKVGRQLREPHDLIKKVDLTSVSKENERRALIFLDALFKAVEKIGGAICNEPFMYFLIADIKVGFRIRERHHKIHTGKKDKYGNGYVWKPSGILLFNICNGPVESVVMSEFEETDKKSLADIIQRIFLNIIKLAFRHKERSEEIAEALRREEEARLGREVDRLMHEKELNRTRGLIAEAQRFRIAEDIRAYVLAIERNMSVSKEAPMGKTTDWVAWARHKADWLDPIVNNSDEILDLADVEKVFCGT</sequence>
<dbReference type="STRING" id="1123282.SAMN02745823_03802"/>